<dbReference type="OrthoDB" id="77479at2157"/>
<dbReference type="InterPro" id="IPR046092">
    <property type="entry name" value="DUF6110"/>
</dbReference>
<dbReference type="Proteomes" id="UP000077275">
    <property type="component" value="Unassembled WGS sequence"/>
</dbReference>
<keyword evidence="2" id="KW-1185">Reference proteome</keyword>
<gene>
    <name evidence="1" type="ORF">MBCUT_08370</name>
</gene>
<sequence>MKKNLDKIIEHKSLLIFAGGAITAIAAKKILESDAARKFCTKTAAKVMQLQDEAEETFLNIKEDAEDIRHDAQNEKKKEIQNI</sequence>
<protein>
    <recommendedName>
        <fullName evidence="3">DUF1490 domain-containing protein</fullName>
    </recommendedName>
</protein>
<dbReference type="Pfam" id="PF19605">
    <property type="entry name" value="DUF6110"/>
    <property type="match status" value="1"/>
</dbReference>
<comment type="caution">
    <text evidence="1">The sequence shown here is derived from an EMBL/GenBank/DDBJ whole genome shotgun (WGS) entry which is preliminary data.</text>
</comment>
<dbReference type="AlphaFoldDB" id="A0A166EAK4"/>
<dbReference type="EMBL" id="LWMW01000092">
    <property type="protein sequence ID" value="KZX16451.1"/>
    <property type="molecule type" value="Genomic_DNA"/>
</dbReference>
<dbReference type="PATRIC" id="fig|47311.3.peg.922"/>
<dbReference type="RefSeq" id="WP_067259264.1">
    <property type="nucleotide sequence ID" value="NZ_LWMW01000092.1"/>
</dbReference>
<evidence type="ECO:0000313" key="1">
    <source>
        <dbReference type="EMBL" id="KZX16451.1"/>
    </source>
</evidence>
<reference evidence="1 2" key="1">
    <citation type="submission" date="2016-04" db="EMBL/GenBank/DDBJ databases">
        <title>Genome sequence of Methanobrevibacter cuticularis DSM 11139.</title>
        <authorList>
            <person name="Poehlein A."/>
            <person name="Seedorf H."/>
            <person name="Daniel R."/>
        </authorList>
    </citation>
    <scope>NUCLEOTIDE SEQUENCE [LARGE SCALE GENOMIC DNA]</scope>
    <source>
        <strain evidence="1 2">DSM 11139</strain>
    </source>
</reference>
<organism evidence="1 2">
    <name type="scientific">Methanobrevibacter cuticularis</name>
    <dbReference type="NCBI Taxonomy" id="47311"/>
    <lineage>
        <taxon>Archaea</taxon>
        <taxon>Methanobacteriati</taxon>
        <taxon>Methanobacteriota</taxon>
        <taxon>Methanomada group</taxon>
        <taxon>Methanobacteria</taxon>
        <taxon>Methanobacteriales</taxon>
        <taxon>Methanobacteriaceae</taxon>
        <taxon>Methanobrevibacter</taxon>
    </lineage>
</organism>
<accession>A0A166EAK4</accession>
<proteinExistence type="predicted"/>
<evidence type="ECO:0000313" key="2">
    <source>
        <dbReference type="Proteomes" id="UP000077275"/>
    </source>
</evidence>
<evidence type="ECO:0008006" key="3">
    <source>
        <dbReference type="Google" id="ProtNLM"/>
    </source>
</evidence>
<name>A0A166EAK4_9EURY</name>